<evidence type="ECO:0000256" key="3">
    <source>
        <dbReference type="ARBA" id="ARBA00022759"/>
    </source>
</evidence>
<dbReference type="KEGG" id="cmax:111472844"/>
<keyword evidence="6" id="KW-0456">Lyase</keyword>
<feature type="active site" evidence="7">
    <location>
        <position position="55"/>
    </location>
</feature>
<accession>A0A6J1IAR7</accession>
<evidence type="ECO:0000256" key="10">
    <source>
        <dbReference type="SAM" id="SignalP"/>
    </source>
</evidence>
<dbReference type="GO" id="GO:0033897">
    <property type="term" value="F:ribonuclease T2 activity"/>
    <property type="evidence" value="ECO:0007669"/>
    <property type="project" value="InterPro"/>
</dbReference>
<dbReference type="InterPro" id="IPR001568">
    <property type="entry name" value="RNase_T2-like"/>
</dbReference>
<gene>
    <name evidence="12" type="primary">LOC111472844</name>
</gene>
<keyword evidence="2" id="KW-0540">Nuclease</keyword>
<name>A0A6J1IAR7_CUCMA</name>
<evidence type="ECO:0000313" key="12">
    <source>
        <dbReference type="RefSeq" id="XP_022974221.1"/>
    </source>
</evidence>
<dbReference type="GO" id="GO:0006401">
    <property type="term" value="P:RNA catabolic process"/>
    <property type="evidence" value="ECO:0007669"/>
    <property type="project" value="TreeGrafter"/>
</dbReference>
<dbReference type="AlphaFoldDB" id="A0A6J1IAR7"/>
<dbReference type="CDD" id="cd01061">
    <property type="entry name" value="RNase_T2_euk"/>
    <property type="match status" value="1"/>
</dbReference>
<feature type="signal peptide" evidence="10">
    <location>
        <begin position="1"/>
        <end position="23"/>
    </location>
</feature>
<evidence type="ECO:0000256" key="2">
    <source>
        <dbReference type="ARBA" id="ARBA00022722"/>
    </source>
</evidence>
<evidence type="ECO:0000256" key="7">
    <source>
        <dbReference type="PIRSR" id="PIRSR633697-1"/>
    </source>
</evidence>
<sequence length="276" mass="30920">MVNKAPFIVSIFNLVLLTIGVKAQFDYFQMVQQWPPATCSGVRCYANPPAMFTIHGLWPSTYSNVPPVCAGQPFDRAQIATLEPQLNTYWPDVINGNNQRFWKHEWDNHGTCSDPPFNQLQYFQTTLNIRTNHNYDLLAILNTAGLGPTATTTRQYQAIEGAIQAATGKKPGLRCNKNAQSKRKQLFEIILCFDKNGVTLINCTQFAGITCPSQFVWLDRQPLSLVSAVGELKNSLVPHVSILKFLFLCILLSITILFRKRFYGTRRGGSGGGKQE</sequence>
<feature type="chain" id="PRO_5027020750" evidence="10">
    <location>
        <begin position="24"/>
        <end position="276"/>
    </location>
</feature>
<proteinExistence type="inferred from homology"/>
<evidence type="ECO:0000256" key="4">
    <source>
        <dbReference type="ARBA" id="ARBA00022801"/>
    </source>
</evidence>
<dbReference type="GO" id="GO:0005576">
    <property type="term" value="C:extracellular region"/>
    <property type="evidence" value="ECO:0007669"/>
    <property type="project" value="TreeGrafter"/>
</dbReference>
<feature type="active site" evidence="7">
    <location>
        <position position="109"/>
    </location>
</feature>
<dbReference type="GeneID" id="111472844"/>
<organism evidence="11 12">
    <name type="scientific">Cucurbita maxima</name>
    <name type="common">Pumpkin</name>
    <name type="synonym">Winter squash</name>
    <dbReference type="NCBI Taxonomy" id="3661"/>
    <lineage>
        <taxon>Eukaryota</taxon>
        <taxon>Viridiplantae</taxon>
        <taxon>Streptophyta</taxon>
        <taxon>Embryophyta</taxon>
        <taxon>Tracheophyta</taxon>
        <taxon>Spermatophyta</taxon>
        <taxon>Magnoliopsida</taxon>
        <taxon>eudicotyledons</taxon>
        <taxon>Gunneridae</taxon>
        <taxon>Pentapetalae</taxon>
        <taxon>rosids</taxon>
        <taxon>fabids</taxon>
        <taxon>Cucurbitales</taxon>
        <taxon>Cucurbitaceae</taxon>
        <taxon>Cucurbiteae</taxon>
        <taxon>Cucurbita</taxon>
    </lineage>
</organism>
<keyword evidence="9" id="KW-1133">Transmembrane helix</keyword>
<dbReference type="PANTHER" id="PTHR11240:SF75">
    <property type="entry name" value="RIBONUCLEASE 3"/>
    <property type="match status" value="1"/>
</dbReference>
<comment type="similarity">
    <text evidence="1 8">Belongs to the RNase T2 family.</text>
</comment>
<feature type="active site" evidence="7">
    <location>
        <position position="105"/>
    </location>
</feature>
<keyword evidence="5" id="KW-1015">Disulfide bond</keyword>
<evidence type="ECO:0000256" key="9">
    <source>
        <dbReference type="SAM" id="Phobius"/>
    </source>
</evidence>
<protein>
    <submittedName>
        <fullName evidence="12">Ribonuclease MC-like</fullName>
    </submittedName>
</protein>
<dbReference type="Proteomes" id="UP000504608">
    <property type="component" value="Unplaced"/>
</dbReference>
<keyword evidence="4" id="KW-0378">Hydrolase</keyword>
<evidence type="ECO:0000256" key="5">
    <source>
        <dbReference type="ARBA" id="ARBA00023157"/>
    </source>
</evidence>
<dbReference type="SUPFAM" id="SSF55895">
    <property type="entry name" value="Ribonuclease Rh-like"/>
    <property type="match status" value="1"/>
</dbReference>
<dbReference type="GO" id="GO:0016787">
    <property type="term" value="F:hydrolase activity"/>
    <property type="evidence" value="ECO:0007669"/>
    <property type="project" value="UniProtKB-KW"/>
</dbReference>
<evidence type="ECO:0000256" key="8">
    <source>
        <dbReference type="RuleBase" id="RU004328"/>
    </source>
</evidence>
<evidence type="ECO:0000256" key="6">
    <source>
        <dbReference type="ARBA" id="ARBA00023239"/>
    </source>
</evidence>
<dbReference type="PROSITE" id="PS00530">
    <property type="entry name" value="RNASE_T2_1"/>
    <property type="match status" value="1"/>
</dbReference>
<dbReference type="OrthoDB" id="1706374at2759"/>
<reference evidence="12" key="1">
    <citation type="submission" date="2025-08" db="UniProtKB">
        <authorList>
            <consortium name="RefSeq"/>
        </authorList>
    </citation>
    <scope>IDENTIFICATION</scope>
    <source>
        <tissue evidence="12">Young leaves</tissue>
    </source>
</reference>
<evidence type="ECO:0000313" key="11">
    <source>
        <dbReference type="Proteomes" id="UP000504608"/>
    </source>
</evidence>
<keyword evidence="3" id="KW-0255">Endonuclease</keyword>
<dbReference type="GO" id="GO:0003723">
    <property type="term" value="F:RNA binding"/>
    <property type="evidence" value="ECO:0007669"/>
    <property type="project" value="InterPro"/>
</dbReference>
<keyword evidence="11" id="KW-1185">Reference proteome</keyword>
<keyword evidence="9" id="KW-0812">Transmembrane</keyword>
<dbReference type="InterPro" id="IPR018188">
    <property type="entry name" value="RNase_T2_His_AS_1"/>
</dbReference>
<feature type="transmembrane region" description="Helical" evidence="9">
    <location>
        <begin position="236"/>
        <end position="258"/>
    </location>
</feature>
<dbReference type="Gene3D" id="3.90.730.10">
    <property type="entry name" value="Ribonuclease T2-like"/>
    <property type="match status" value="1"/>
</dbReference>
<keyword evidence="9" id="KW-0472">Membrane</keyword>
<dbReference type="InterPro" id="IPR033697">
    <property type="entry name" value="Ribonuclease_T2_eukaryotic"/>
</dbReference>
<dbReference type="RefSeq" id="XP_022974221.1">
    <property type="nucleotide sequence ID" value="XM_023118453.1"/>
</dbReference>
<keyword evidence="10" id="KW-0732">Signal</keyword>
<evidence type="ECO:0000256" key="1">
    <source>
        <dbReference type="ARBA" id="ARBA00007469"/>
    </source>
</evidence>
<dbReference type="PANTHER" id="PTHR11240">
    <property type="entry name" value="RIBONUCLEASE T2"/>
    <property type="match status" value="1"/>
</dbReference>
<dbReference type="InterPro" id="IPR036430">
    <property type="entry name" value="RNase_T2-like_sf"/>
</dbReference>
<dbReference type="Pfam" id="PF00445">
    <property type="entry name" value="Ribonuclease_T2"/>
    <property type="match status" value="1"/>
</dbReference>